<keyword evidence="3" id="KW-1185">Reference proteome</keyword>
<dbReference type="EMBL" id="NAJQ01000126">
    <property type="protein sequence ID" value="TKA77903.1"/>
    <property type="molecule type" value="Genomic_DNA"/>
</dbReference>
<evidence type="ECO:0000313" key="3">
    <source>
        <dbReference type="Proteomes" id="UP000309340"/>
    </source>
</evidence>
<feature type="region of interest" description="Disordered" evidence="1">
    <location>
        <begin position="132"/>
        <end position="190"/>
    </location>
</feature>
<sequence length="532" mass="58910">MWFGKPLDPPAAFSAPPPPPPEPPDLDHPPPFQQTEDVWQPPSRRASLLASLRNDSVVDPPLLARRRSSRTPSIPSLTQDSSCAWDRHSDRLRTPQYPVEASPQSHGKLLRRSSGGGIEAYPLQHNHKIIAASSPQGPLPDSSHTPQYPVKAPGSSRPHVRHGSSGAERLTDHQQPYNPASTPPQEAPSITCSAAGIDLNSASALTPNISFVDPDLHHSPILVVGTSRPLRACEVIKKWLYFCSAELAASGNLRMETQDLHLLDQTKPAHLVLLESAADFDGDPRRPIAILALFSKDDSSVRWFYTLLHCGELLRLLGQKACLAEEGIALHPQGKQHRTLFVFLQQAFTQAIEIPHHPDFLAAQQLTDYCPSIADPETALTRLSQALSTITHAPVLLTPSSIPPADRYSPHLPLPERQLAHLLSLPSSAYLLLKRRFFHDFWSDLLAKRERIGDRRKKVRTEAAHEAWLVSYEGLVQPRGGKEKEKAERKLKGKEAKRLVVGWRVLGFLEEKRFLGWLKGGGLLEDAVAEEV</sequence>
<name>A0A4U0XR91_9PEZI</name>
<accession>A0A4U0XR91</accession>
<feature type="region of interest" description="Disordered" evidence="1">
    <location>
        <begin position="1"/>
        <end position="120"/>
    </location>
</feature>
<evidence type="ECO:0000256" key="1">
    <source>
        <dbReference type="SAM" id="MobiDB-lite"/>
    </source>
</evidence>
<reference evidence="2 3" key="1">
    <citation type="submission" date="2017-03" db="EMBL/GenBank/DDBJ databases">
        <title>Genomes of endolithic fungi from Antarctica.</title>
        <authorList>
            <person name="Coleine C."/>
            <person name="Masonjones S."/>
            <person name="Stajich J.E."/>
        </authorList>
    </citation>
    <scope>NUCLEOTIDE SEQUENCE [LARGE SCALE GENOMIC DNA]</scope>
    <source>
        <strain evidence="2 3">CCFEE 5184</strain>
    </source>
</reference>
<evidence type="ECO:0000313" key="2">
    <source>
        <dbReference type="EMBL" id="TKA77903.1"/>
    </source>
</evidence>
<protein>
    <submittedName>
        <fullName evidence="2">Uncharacterized protein</fullName>
    </submittedName>
</protein>
<dbReference type="OrthoDB" id="3642124at2759"/>
<comment type="caution">
    <text evidence="2">The sequence shown here is derived from an EMBL/GenBank/DDBJ whole genome shotgun (WGS) entry which is preliminary data.</text>
</comment>
<proteinExistence type="predicted"/>
<dbReference type="Proteomes" id="UP000309340">
    <property type="component" value="Unassembled WGS sequence"/>
</dbReference>
<organism evidence="2 3">
    <name type="scientific">Friedmanniomyces simplex</name>
    <dbReference type="NCBI Taxonomy" id="329884"/>
    <lineage>
        <taxon>Eukaryota</taxon>
        <taxon>Fungi</taxon>
        <taxon>Dikarya</taxon>
        <taxon>Ascomycota</taxon>
        <taxon>Pezizomycotina</taxon>
        <taxon>Dothideomycetes</taxon>
        <taxon>Dothideomycetidae</taxon>
        <taxon>Mycosphaerellales</taxon>
        <taxon>Teratosphaeriaceae</taxon>
        <taxon>Friedmanniomyces</taxon>
    </lineage>
</organism>
<gene>
    <name evidence="2" type="ORF">B0A55_03347</name>
</gene>
<dbReference type="AlphaFoldDB" id="A0A4U0XR91"/>